<evidence type="ECO:0000313" key="2">
    <source>
        <dbReference type="EMBL" id="CAL6029554.1"/>
    </source>
</evidence>
<evidence type="ECO:0000313" key="3">
    <source>
        <dbReference type="Proteomes" id="UP001642409"/>
    </source>
</evidence>
<gene>
    <name evidence="1" type="ORF">HINF_LOCUS25309</name>
    <name evidence="2" type="ORF">HINF_LOCUS32431</name>
</gene>
<comment type="caution">
    <text evidence="1">The sequence shown here is derived from an EMBL/GenBank/DDBJ whole genome shotgun (WGS) entry which is preliminary data.</text>
</comment>
<organism evidence="1">
    <name type="scientific">Hexamita inflata</name>
    <dbReference type="NCBI Taxonomy" id="28002"/>
    <lineage>
        <taxon>Eukaryota</taxon>
        <taxon>Metamonada</taxon>
        <taxon>Diplomonadida</taxon>
        <taxon>Hexamitidae</taxon>
        <taxon>Hexamitinae</taxon>
        <taxon>Hexamita</taxon>
    </lineage>
</organism>
<proteinExistence type="predicted"/>
<protein>
    <submittedName>
        <fullName evidence="2">Hypothetical_protein</fullName>
    </submittedName>
</protein>
<dbReference type="AlphaFoldDB" id="A0AA86PEI8"/>
<name>A0AA86PEI8_9EUKA</name>
<dbReference type="EMBL" id="CATOUU010000647">
    <property type="protein sequence ID" value="CAI9937664.1"/>
    <property type="molecule type" value="Genomic_DNA"/>
</dbReference>
<keyword evidence="3" id="KW-1185">Reference proteome</keyword>
<evidence type="ECO:0000313" key="1">
    <source>
        <dbReference type="EMBL" id="CAI9937664.1"/>
    </source>
</evidence>
<reference evidence="2 3" key="2">
    <citation type="submission" date="2024-07" db="EMBL/GenBank/DDBJ databases">
        <authorList>
            <person name="Akdeniz Z."/>
        </authorList>
    </citation>
    <scope>NUCLEOTIDE SEQUENCE [LARGE SCALE GENOMIC DNA]</scope>
</reference>
<accession>A0AA86PEI8</accession>
<sequence length="153" mass="17882">MERPSLLRTMRKTDVVQEYPDFNKVEQKMAQAVPFTKSNIFLGMKKTEQTNETQFERQMDLWNLKSNVNVTKNSESMLSTQMGNVQSVKTLKTPHAADYEYIEEKDWRALKRAVSGRFPELYEADVEELVSMIQSGNEHQQTRMLKELGVSWQ</sequence>
<dbReference type="Proteomes" id="UP001642409">
    <property type="component" value="Unassembled WGS sequence"/>
</dbReference>
<reference evidence="1" key="1">
    <citation type="submission" date="2023-06" db="EMBL/GenBank/DDBJ databases">
        <authorList>
            <person name="Kurt Z."/>
        </authorList>
    </citation>
    <scope>NUCLEOTIDE SEQUENCE</scope>
</reference>
<dbReference type="EMBL" id="CAXDID020000110">
    <property type="protein sequence ID" value="CAL6029554.1"/>
    <property type="molecule type" value="Genomic_DNA"/>
</dbReference>